<comment type="caution">
    <text evidence="1">The sequence shown here is derived from an EMBL/GenBank/DDBJ whole genome shotgun (WGS) entry which is preliminary data.</text>
</comment>
<dbReference type="Proteomes" id="UP001501444">
    <property type="component" value="Unassembled WGS sequence"/>
</dbReference>
<reference evidence="2" key="1">
    <citation type="journal article" date="2019" name="Int. J. Syst. Evol. Microbiol.">
        <title>The Global Catalogue of Microorganisms (GCM) 10K type strain sequencing project: providing services to taxonomists for standard genome sequencing and annotation.</title>
        <authorList>
            <consortium name="The Broad Institute Genomics Platform"/>
            <consortium name="The Broad Institute Genome Sequencing Center for Infectious Disease"/>
            <person name="Wu L."/>
            <person name="Ma J."/>
        </authorList>
    </citation>
    <scope>NUCLEOTIDE SEQUENCE [LARGE SCALE GENOMIC DNA]</scope>
    <source>
        <strain evidence="2">JCM 3272</strain>
    </source>
</reference>
<sequence length="155" mass="15888">MAAAVLVVAVVVAVLLWLRDTPPPPRERAYLAYTACLLTPSNGVADPDAAPAWSALQEVSLSTRAKVQYLAISGPQTLENALTFVNSLAASGCDLIFAAGPLPVQAVAKGAATFPDRRFVTLGGTAAANISTVNAAAPHDEIVRLVADGVRAATP</sequence>
<name>A0ABP5TP37_9ACTN</name>
<gene>
    <name evidence="1" type="ORF">GCM10010170_051360</name>
</gene>
<proteinExistence type="predicted"/>
<dbReference type="RefSeq" id="WP_344615050.1">
    <property type="nucleotide sequence ID" value="NZ_BAAARV010000040.1"/>
</dbReference>
<accession>A0ABP5TP37</accession>
<keyword evidence="2" id="KW-1185">Reference proteome</keyword>
<evidence type="ECO:0000313" key="1">
    <source>
        <dbReference type="EMBL" id="GAA2357882.1"/>
    </source>
</evidence>
<organism evidence="1 2">
    <name type="scientific">Dactylosporangium salmoneum</name>
    <dbReference type="NCBI Taxonomy" id="53361"/>
    <lineage>
        <taxon>Bacteria</taxon>
        <taxon>Bacillati</taxon>
        <taxon>Actinomycetota</taxon>
        <taxon>Actinomycetes</taxon>
        <taxon>Micromonosporales</taxon>
        <taxon>Micromonosporaceae</taxon>
        <taxon>Dactylosporangium</taxon>
    </lineage>
</organism>
<evidence type="ECO:0000313" key="2">
    <source>
        <dbReference type="Proteomes" id="UP001501444"/>
    </source>
</evidence>
<protein>
    <recommendedName>
        <fullName evidence="3">BMP family ABC transporter substrate-binding protein</fullName>
    </recommendedName>
</protein>
<dbReference type="Gene3D" id="3.40.50.2300">
    <property type="match status" value="1"/>
</dbReference>
<evidence type="ECO:0008006" key="3">
    <source>
        <dbReference type="Google" id="ProtNLM"/>
    </source>
</evidence>
<dbReference type="EMBL" id="BAAARV010000040">
    <property type="protein sequence ID" value="GAA2357882.1"/>
    <property type="molecule type" value="Genomic_DNA"/>
</dbReference>